<sequence length="461" mass="54278">MIYIDKDARSLPKEFFLNSFIKKIDSKFSNLKANPFELVDLNLKAEKLKNICITDKLDDLEKSEWIILENKPFKNKFNDFAKNGFLLLDLNYNLLKHNTLNEKLMMLSIVKLDQISKNCKEVFKVNLKCEIGINNNINKILLNYSIFLVKFLKNSNSFSKKRVYKTSSFKLTFKSRIFNKFKFLFYYFNLMLKIFLRKLKKQQLNWKIGIKKNGVIKFLEQPKNSFWADPFIVIGENGNSFVYFEELKNDSLGKISCVEINSKFEIVDKQDIINTNYHLSFPNVFLIDGNYYMIPESSQNSTLQLYKCTKLPFQWEFKLNLMENIKLLDATWIHHDGLYWIFANKIEDFEYDNNEKLYLYYSDDLFSNKWKSHIKNPIVTDASLARNAGNFILNNGKLIRPSQNCFNGYGKNVVMNEVKVLNTEDYIEEKIKELFPVKGAVGAHTINSHEDLCVMDFLVKE</sequence>
<dbReference type="EMBL" id="BMNR01000005">
    <property type="protein sequence ID" value="GGK29054.1"/>
    <property type="molecule type" value="Genomic_DNA"/>
</dbReference>
<accession>A0A8J3FHH0</accession>
<keyword evidence="5" id="KW-1185">Reference proteome</keyword>
<dbReference type="GO" id="GO:0045493">
    <property type="term" value="P:xylan catabolic process"/>
    <property type="evidence" value="ECO:0007669"/>
    <property type="project" value="UniProtKB-KW"/>
</dbReference>
<proteinExistence type="predicted"/>
<dbReference type="InterPro" id="IPR023296">
    <property type="entry name" value="Glyco_hydro_beta-prop_sf"/>
</dbReference>
<reference evidence="4" key="1">
    <citation type="journal article" date="2014" name="Int. J. Syst. Evol. Microbiol.">
        <title>Complete genome sequence of Corynebacterium casei LMG S-19264T (=DSM 44701T), isolated from a smear-ripened cheese.</title>
        <authorList>
            <consortium name="US DOE Joint Genome Institute (JGI-PGF)"/>
            <person name="Walter F."/>
            <person name="Albersmeier A."/>
            <person name="Kalinowski J."/>
            <person name="Ruckert C."/>
        </authorList>
    </citation>
    <scope>NUCLEOTIDE SEQUENCE</scope>
    <source>
        <strain evidence="4">JCM 12862</strain>
    </source>
</reference>
<reference evidence="4" key="2">
    <citation type="submission" date="2020-09" db="EMBL/GenBank/DDBJ databases">
        <authorList>
            <person name="Sun Q."/>
            <person name="Ohkuma M."/>
        </authorList>
    </citation>
    <scope>NUCLEOTIDE SEQUENCE</scope>
    <source>
        <strain evidence="4">JCM 12862</strain>
    </source>
</reference>
<keyword evidence="1" id="KW-0624">Polysaccharide degradation</keyword>
<evidence type="ECO:0000313" key="4">
    <source>
        <dbReference type="EMBL" id="GGK29054.1"/>
    </source>
</evidence>
<dbReference type="InterPro" id="IPR056442">
    <property type="entry name" value="GINT1_N"/>
</dbReference>
<protein>
    <recommendedName>
        <fullName evidence="3">Glucosamine inositolphosphorylceramide transferase 1 N-terminal domain-containing protein</fullName>
    </recommendedName>
</protein>
<feature type="domain" description="Glucosamine inositolphosphorylceramide transferase 1 N-terminal" evidence="3">
    <location>
        <begin position="224"/>
        <end position="432"/>
    </location>
</feature>
<gene>
    <name evidence="4" type="ORF">GCM10007962_24120</name>
</gene>
<evidence type="ECO:0000256" key="1">
    <source>
        <dbReference type="ARBA" id="ARBA00022651"/>
    </source>
</evidence>
<evidence type="ECO:0000313" key="5">
    <source>
        <dbReference type="Proteomes" id="UP000612329"/>
    </source>
</evidence>
<dbReference type="PANTHER" id="PTHR43772:SF2">
    <property type="entry name" value="PUTATIVE (AFU_ORTHOLOGUE AFUA_2G04480)-RELATED"/>
    <property type="match status" value="1"/>
</dbReference>
<dbReference type="AlphaFoldDB" id="A0A8J3FHH0"/>
<keyword evidence="2" id="KW-0119">Carbohydrate metabolism</keyword>
<dbReference type="Pfam" id="PF24793">
    <property type="entry name" value="GINT1_N"/>
    <property type="match status" value="1"/>
</dbReference>
<organism evidence="4 5">
    <name type="scientific">Yeosuana aromativorans</name>
    <dbReference type="NCBI Taxonomy" id="288019"/>
    <lineage>
        <taxon>Bacteria</taxon>
        <taxon>Pseudomonadati</taxon>
        <taxon>Bacteroidota</taxon>
        <taxon>Flavobacteriia</taxon>
        <taxon>Flavobacteriales</taxon>
        <taxon>Flavobacteriaceae</taxon>
        <taxon>Yeosuana</taxon>
    </lineage>
</organism>
<dbReference type="SUPFAM" id="SSF75005">
    <property type="entry name" value="Arabinanase/levansucrase/invertase"/>
    <property type="match status" value="1"/>
</dbReference>
<name>A0A8J3FHH0_9FLAO</name>
<evidence type="ECO:0000259" key="3">
    <source>
        <dbReference type="Pfam" id="PF24793"/>
    </source>
</evidence>
<evidence type="ECO:0000256" key="2">
    <source>
        <dbReference type="ARBA" id="ARBA00023277"/>
    </source>
</evidence>
<comment type="caution">
    <text evidence="4">The sequence shown here is derived from an EMBL/GenBank/DDBJ whole genome shotgun (WGS) entry which is preliminary data.</text>
</comment>
<dbReference type="Proteomes" id="UP000612329">
    <property type="component" value="Unassembled WGS sequence"/>
</dbReference>
<dbReference type="InterPro" id="IPR052176">
    <property type="entry name" value="Glycosyl_Hydrlase_43_Enz"/>
</dbReference>
<keyword evidence="1" id="KW-0858">Xylan degradation</keyword>
<dbReference type="PANTHER" id="PTHR43772">
    <property type="entry name" value="ENDO-1,4-BETA-XYLANASE"/>
    <property type="match status" value="1"/>
</dbReference>